<proteinExistence type="predicted"/>
<dbReference type="AlphaFoldDB" id="A0A367QLW6"/>
<gene>
    <name evidence="1" type="ORF">A6770_27995</name>
</gene>
<sequence length="190" mass="21953">MSNQLRISRDWEEAIIDWIIAEIREKNFVTDNTGILQLSAEYSGILAVNLSHKLSRKGKPLPIEVIKIPLVSEFKLEISQDILDRYSRLIIADSGCMSGNNFKNVCNILLDYAFKRESLLFVCCACNTDSIFKPDICPVYFPLKRLMLQFDWECKTNIWDKSTQFDREERYELPVKQVVFSSNGTNGVKE</sequence>
<accession>A0A367QLW6</accession>
<keyword evidence="2" id="KW-1185">Reference proteome</keyword>
<evidence type="ECO:0000313" key="2">
    <source>
        <dbReference type="Proteomes" id="UP000252107"/>
    </source>
</evidence>
<name>A0A367QLW6_9NOSO</name>
<organism evidence="1 2">
    <name type="scientific">Nostoc minutum NIES-26</name>
    <dbReference type="NCBI Taxonomy" id="1844469"/>
    <lineage>
        <taxon>Bacteria</taxon>
        <taxon>Bacillati</taxon>
        <taxon>Cyanobacteriota</taxon>
        <taxon>Cyanophyceae</taxon>
        <taxon>Nostocales</taxon>
        <taxon>Nostocaceae</taxon>
        <taxon>Nostoc</taxon>
    </lineage>
</organism>
<protein>
    <recommendedName>
        <fullName evidence="3">Phosphoribosyltransferase</fullName>
    </recommendedName>
</protein>
<evidence type="ECO:0008006" key="3">
    <source>
        <dbReference type="Google" id="ProtNLM"/>
    </source>
</evidence>
<comment type="caution">
    <text evidence="1">The sequence shown here is derived from an EMBL/GenBank/DDBJ whole genome shotgun (WGS) entry which is preliminary data.</text>
</comment>
<dbReference type="Proteomes" id="UP000252107">
    <property type="component" value="Unassembled WGS sequence"/>
</dbReference>
<reference evidence="1" key="1">
    <citation type="submission" date="2016-04" db="EMBL/GenBank/DDBJ databases">
        <authorList>
            <person name="Tabuchi Yagui T.R."/>
        </authorList>
    </citation>
    <scope>NUCLEOTIDE SEQUENCE [LARGE SCALE GENOMIC DNA]</scope>
    <source>
        <strain evidence="1">NIES-26</strain>
    </source>
</reference>
<evidence type="ECO:0000313" key="1">
    <source>
        <dbReference type="EMBL" id="RCJ25186.1"/>
    </source>
</evidence>
<dbReference type="EMBL" id="LXQD01000315">
    <property type="protein sequence ID" value="RCJ25186.1"/>
    <property type="molecule type" value="Genomic_DNA"/>
</dbReference>